<keyword evidence="1" id="KW-0560">Oxidoreductase</keyword>
<evidence type="ECO:0000313" key="1">
    <source>
        <dbReference type="EMBL" id="MDU0353714.1"/>
    </source>
</evidence>
<dbReference type="EC" id="1.-.-.-" evidence="1"/>
<name>A0ABU3SUM3_9ALTE</name>
<accession>A0ABU3SUM3</accession>
<sequence length="161" mass="18061">MSPDKNILHKNENVFGETHRREFLKRALGLACVTTSASMLSSCSLKSADEFAQGKASKVNNGQLFNQNQMTALYAIADTILPRTDTPSASEVNCHNFVQHQLLQCHTKDEQQACIQIVEEIDQQSKDNLRKPFALITPEQQHALLTRLEQGQGFQHQSRAI</sequence>
<dbReference type="RefSeq" id="WP_316025365.1">
    <property type="nucleotide sequence ID" value="NZ_JAWDIO010000002.1"/>
</dbReference>
<evidence type="ECO:0000313" key="2">
    <source>
        <dbReference type="Proteomes" id="UP001247805"/>
    </source>
</evidence>
<gene>
    <name evidence="1" type="ORF">RS130_07060</name>
</gene>
<dbReference type="Pfam" id="PF13618">
    <property type="entry name" value="Gluconate_2-dh3"/>
    <property type="match status" value="1"/>
</dbReference>
<dbReference type="InterPro" id="IPR027056">
    <property type="entry name" value="Gluconate_2DH_su3"/>
</dbReference>
<reference evidence="1 2" key="1">
    <citation type="submission" date="2023-10" db="EMBL/GenBank/DDBJ databases">
        <title>Glaciecola aquimarina strain GGW-M5 nov., isolated from a coastal seawater.</title>
        <authorList>
            <person name="Bayburt H."/>
            <person name="Kim J.M."/>
            <person name="Choi B.J."/>
            <person name="Jeon C.O."/>
        </authorList>
    </citation>
    <scope>NUCLEOTIDE SEQUENCE [LARGE SCALE GENOMIC DNA]</scope>
    <source>
        <strain evidence="1 2">KCTC 32108</strain>
    </source>
</reference>
<proteinExistence type="predicted"/>
<protein>
    <submittedName>
        <fullName evidence="1">Gluconate 2-dehydrogenase subunit 3 family protein</fullName>
        <ecNumber evidence="1">1.-.-.-</ecNumber>
    </submittedName>
</protein>
<dbReference type="GO" id="GO:0016491">
    <property type="term" value="F:oxidoreductase activity"/>
    <property type="evidence" value="ECO:0007669"/>
    <property type="project" value="UniProtKB-KW"/>
</dbReference>
<dbReference type="Proteomes" id="UP001247805">
    <property type="component" value="Unassembled WGS sequence"/>
</dbReference>
<comment type="caution">
    <text evidence="1">The sequence shown here is derived from an EMBL/GenBank/DDBJ whole genome shotgun (WGS) entry which is preliminary data.</text>
</comment>
<keyword evidence="2" id="KW-1185">Reference proteome</keyword>
<dbReference type="EMBL" id="JAWDIO010000002">
    <property type="protein sequence ID" value="MDU0353714.1"/>
    <property type="molecule type" value="Genomic_DNA"/>
</dbReference>
<organism evidence="1 2">
    <name type="scientific">Paraglaciecola aquimarina</name>
    <dbReference type="NCBI Taxonomy" id="1235557"/>
    <lineage>
        <taxon>Bacteria</taxon>
        <taxon>Pseudomonadati</taxon>
        <taxon>Pseudomonadota</taxon>
        <taxon>Gammaproteobacteria</taxon>
        <taxon>Alteromonadales</taxon>
        <taxon>Alteromonadaceae</taxon>
        <taxon>Paraglaciecola</taxon>
    </lineage>
</organism>